<dbReference type="PANTHER" id="PTHR11242">
    <property type="entry name" value="ARYL HYDROCARBON RECEPTOR INTERACTING PROTEIN RELATED"/>
    <property type="match status" value="1"/>
</dbReference>
<evidence type="ECO:0000256" key="3">
    <source>
        <dbReference type="SAM" id="MobiDB-lite"/>
    </source>
</evidence>
<dbReference type="PANTHER" id="PTHR11242:SF0">
    <property type="entry name" value="TPR_REGION DOMAIN-CONTAINING PROTEIN"/>
    <property type="match status" value="1"/>
</dbReference>
<dbReference type="Gene3D" id="3.15.10.20">
    <property type="entry name" value="Activator of Hsp90 ATPase Aha1, N-terminal domain"/>
    <property type="match status" value="1"/>
</dbReference>
<name>A0A7J6MXD5_PERCH</name>
<evidence type="ECO:0000256" key="2">
    <source>
        <dbReference type="ARBA" id="ARBA00022803"/>
    </source>
</evidence>
<dbReference type="InterPro" id="IPR011990">
    <property type="entry name" value="TPR-like_helical_dom_sf"/>
</dbReference>
<organism evidence="4 5">
    <name type="scientific">Perkinsus chesapeaki</name>
    <name type="common">Clam parasite</name>
    <name type="synonym">Perkinsus andrewsi</name>
    <dbReference type="NCBI Taxonomy" id="330153"/>
    <lineage>
        <taxon>Eukaryota</taxon>
        <taxon>Sar</taxon>
        <taxon>Alveolata</taxon>
        <taxon>Perkinsozoa</taxon>
        <taxon>Perkinsea</taxon>
        <taxon>Perkinsida</taxon>
        <taxon>Perkinsidae</taxon>
        <taxon>Perkinsus</taxon>
    </lineage>
</organism>
<dbReference type="AlphaFoldDB" id="A0A7J6MXD5"/>
<sequence length="454" mass="50628">MVAKRETAAEYQKKKREERWLDNIRRKRQTMSADALVSLAGTYRKQGNDKFRAGNALEALDYYLSAAEYLRGVGSATRLPEPQRSLMQELLPILHSNSAQCYLKLEQWTDAIREATLAIENDSKSSKTYYRRAIGHAEIGNIEAALADLAMVKRLVPPAHWRESPAKTLRQKLRGVGGRLVLPTGRQPVDGHCSGAGKTLPGPEGQRAARGATMNRGKDAPEVPPDKSEQTRDLHREMLAAVSGTHIETNKQLEAYVNNIAEDNLKAHDRRKTIIERKIREDEKAAVIQQHLPSQLDTNGEGSFSSSTVDVWKLVVHRISEQLIGKSVLIDSGRVTCVDVLDFEGEAYVLIYLAKNRSFYDFDFTVVWELCDSANIMRPSTAEELISSSPPWLPPPKTDISGAFGRGTFVVHVSSESEPVMRIDQRNVEHGNDDHSAELEAIVTHAVAELEMAR</sequence>
<gene>
    <name evidence="4" type="primary">CPR6</name>
    <name evidence="4" type="ORF">FOL47_006445</name>
</gene>
<proteinExistence type="predicted"/>
<dbReference type="Proteomes" id="UP000591131">
    <property type="component" value="Unassembled WGS sequence"/>
</dbReference>
<keyword evidence="4" id="KW-0413">Isomerase</keyword>
<evidence type="ECO:0000313" key="5">
    <source>
        <dbReference type="Proteomes" id="UP000591131"/>
    </source>
</evidence>
<evidence type="ECO:0000256" key="1">
    <source>
        <dbReference type="ARBA" id="ARBA00022737"/>
    </source>
</evidence>
<dbReference type="InterPro" id="IPR039663">
    <property type="entry name" value="AIP/AIPL1/TTC9"/>
</dbReference>
<dbReference type="GO" id="GO:0016853">
    <property type="term" value="F:isomerase activity"/>
    <property type="evidence" value="ECO:0007669"/>
    <property type="project" value="UniProtKB-KW"/>
</dbReference>
<dbReference type="Gene3D" id="1.25.40.10">
    <property type="entry name" value="Tetratricopeptide repeat domain"/>
    <property type="match status" value="1"/>
</dbReference>
<comment type="caution">
    <text evidence="4">The sequence shown here is derived from an EMBL/GenBank/DDBJ whole genome shotgun (WGS) entry which is preliminary data.</text>
</comment>
<protein>
    <submittedName>
        <fullName evidence="4">Peptidyl-prolyl cis-trans isomerase cpr6</fullName>
    </submittedName>
</protein>
<feature type="region of interest" description="Disordered" evidence="3">
    <location>
        <begin position="180"/>
        <end position="231"/>
    </location>
</feature>
<feature type="compositionally biased region" description="Basic and acidic residues" evidence="3">
    <location>
        <begin position="216"/>
        <end position="231"/>
    </location>
</feature>
<evidence type="ECO:0000313" key="4">
    <source>
        <dbReference type="EMBL" id="KAF4676289.1"/>
    </source>
</evidence>
<dbReference type="OrthoDB" id="433738at2759"/>
<keyword evidence="1" id="KW-0677">Repeat</keyword>
<keyword evidence="5" id="KW-1185">Reference proteome</keyword>
<accession>A0A7J6MXD5</accession>
<dbReference type="InterPro" id="IPR036338">
    <property type="entry name" value="Aha1"/>
</dbReference>
<keyword evidence="2" id="KW-0802">TPR repeat</keyword>
<reference evidence="4 5" key="1">
    <citation type="submission" date="2020-04" db="EMBL/GenBank/DDBJ databases">
        <title>Perkinsus chesapeaki whole genome sequence.</title>
        <authorList>
            <person name="Bogema D.R."/>
        </authorList>
    </citation>
    <scope>NUCLEOTIDE SEQUENCE [LARGE SCALE GENOMIC DNA]</scope>
    <source>
        <strain evidence="4">ATCC PRA-425</strain>
    </source>
</reference>
<dbReference type="SUPFAM" id="SSF48452">
    <property type="entry name" value="TPR-like"/>
    <property type="match status" value="1"/>
</dbReference>
<dbReference type="EMBL" id="JAAPAO010000036">
    <property type="protein sequence ID" value="KAF4676289.1"/>
    <property type="molecule type" value="Genomic_DNA"/>
</dbReference>